<feature type="transmembrane region" description="Helical" evidence="8">
    <location>
        <begin position="287"/>
        <end position="304"/>
    </location>
</feature>
<comment type="caution">
    <text evidence="10">The sequence shown here is derived from an EMBL/GenBank/DDBJ whole genome shotgun (WGS) entry which is preliminary data.</text>
</comment>
<evidence type="ECO:0000256" key="2">
    <source>
        <dbReference type="ARBA" id="ARBA00022475"/>
    </source>
</evidence>
<dbReference type="GO" id="GO:0005886">
    <property type="term" value="C:plasma membrane"/>
    <property type="evidence" value="ECO:0007669"/>
    <property type="project" value="UniProtKB-SubCell"/>
</dbReference>
<feature type="transmembrane region" description="Helical" evidence="8">
    <location>
        <begin position="252"/>
        <end position="275"/>
    </location>
</feature>
<feature type="transmembrane region" description="Helical" evidence="8">
    <location>
        <begin position="396"/>
        <end position="420"/>
    </location>
</feature>
<evidence type="ECO:0000256" key="5">
    <source>
        <dbReference type="ARBA" id="ARBA00022692"/>
    </source>
</evidence>
<keyword evidence="7 8" id="KW-0472">Membrane</keyword>
<keyword evidence="6 8" id="KW-1133">Transmembrane helix</keyword>
<evidence type="ECO:0000256" key="1">
    <source>
        <dbReference type="ARBA" id="ARBA00004651"/>
    </source>
</evidence>
<dbReference type="AlphaFoldDB" id="A0A1F4S0J5"/>
<comment type="subcellular location">
    <subcellularLocation>
        <location evidence="1">Cell membrane</location>
        <topology evidence="1">Multi-pass membrane protein</topology>
    </subcellularLocation>
</comment>
<name>A0A1F4S0J5_UNCSA</name>
<evidence type="ECO:0000313" key="11">
    <source>
        <dbReference type="Proteomes" id="UP000177905"/>
    </source>
</evidence>
<evidence type="ECO:0000256" key="3">
    <source>
        <dbReference type="ARBA" id="ARBA00022676"/>
    </source>
</evidence>
<protein>
    <recommendedName>
        <fullName evidence="9">Glycosyltransferase RgtA/B/C/D-like domain-containing protein</fullName>
    </recommendedName>
</protein>
<proteinExistence type="predicted"/>
<gene>
    <name evidence="10" type="ORF">A2290_04130</name>
</gene>
<feature type="transmembrane region" description="Helical" evidence="8">
    <location>
        <begin position="55"/>
        <end position="75"/>
    </location>
</feature>
<organism evidence="10 11">
    <name type="scientific">candidate division WOR-1 bacterium RIFOXYB2_FULL_36_35</name>
    <dbReference type="NCBI Taxonomy" id="1802578"/>
    <lineage>
        <taxon>Bacteria</taxon>
        <taxon>Bacillati</taxon>
        <taxon>Saganbacteria</taxon>
    </lineage>
</organism>
<dbReference type="Proteomes" id="UP000177905">
    <property type="component" value="Unassembled WGS sequence"/>
</dbReference>
<dbReference type="GO" id="GO:0010041">
    <property type="term" value="P:response to iron(III) ion"/>
    <property type="evidence" value="ECO:0007669"/>
    <property type="project" value="TreeGrafter"/>
</dbReference>
<evidence type="ECO:0000256" key="6">
    <source>
        <dbReference type="ARBA" id="ARBA00022989"/>
    </source>
</evidence>
<feature type="transmembrane region" description="Helical" evidence="8">
    <location>
        <begin position="82"/>
        <end position="101"/>
    </location>
</feature>
<feature type="transmembrane region" description="Helical" evidence="8">
    <location>
        <begin position="130"/>
        <end position="149"/>
    </location>
</feature>
<feature type="transmembrane region" description="Helical" evidence="8">
    <location>
        <begin position="366"/>
        <end position="389"/>
    </location>
</feature>
<feature type="transmembrane region" description="Helical" evidence="8">
    <location>
        <begin position="310"/>
        <end position="328"/>
    </location>
</feature>
<reference evidence="10 11" key="1">
    <citation type="journal article" date="2016" name="Nat. Commun.">
        <title>Thousands of microbial genomes shed light on interconnected biogeochemical processes in an aquifer system.</title>
        <authorList>
            <person name="Anantharaman K."/>
            <person name="Brown C.T."/>
            <person name="Hug L.A."/>
            <person name="Sharon I."/>
            <person name="Castelle C.J."/>
            <person name="Probst A.J."/>
            <person name="Thomas B.C."/>
            <person name="Singh A."/>
            <person name="Wilkins M.J."/>
            <person name="Karaoz U."/>
            <person name="Brodie E.L."/>
            <person name="Williams K.H."/>
            <person name="Hubbard S.S."/>
            <person name="Banfield J.F."/>
        </authorList>
    </citation>
    <scope>NUCLEOTIDE SEQUENCE [LARGE SCALE GENOMIC DNA]</scope>
</reference>
<dbReference type="InterPro" id="IPR038731">
    <property type="entry name" value="RgtA/B/C-like"/>
</dbReference>
<keyword evidence="2" id="KW-1003">Cell membrane</keyword>
<accession>A0A1F4S0J5</accession>
<evidence type="ECO:0000313" key="10">
    <source>
        <dbReference type="EMBL" id="OGC13965.1"/>
    </source>
</evidence>
<evidence type="ECO:0000256" key="7">
    <source>
        <dbReference type="ARBA" id="ARBA00023136"/>
    </source>
</evidence>
<feature type="domain" description="Glycosyltransferase RgtA/B/C/D-like" evidence="9">
    <location>
        <begin position="58"/>
        <end position="209"/>
    </location>
</feature>
<dbReference type="GO" id="GO:0009103">
    <property type="term" value="P:lipopolysaccharide biosynthetic process"/>
    <property type="evidence" value="ECO:0007669"/>
    <property type="project" value="UniProtKB-ARBA"/>
</dbReference>
<dbReference type="GO" id="GO:0016763">
    <property type="term" value="F:pentosyltransferase activity"/>
    <property type="evidence" value="ECO:0007669"/>
    <property type="project" value="TreeGrafter"/>
</dbReference>
<feature type="transmembrane region" description="Helical" evidence="8">
    <location>
        <begin position="161"/>
        <end position="188"/>
    </location>
</feature>
<feature type="transmembrane region" description="Helical" evidence="8">
    <location>
        <begin position="200"/>
        <end position="218"/>
    </location>
</feature>
<dbReference type="Pfam" id="PF13231">
    <property type="entry name" value="PMT_2"/>
    <property type="match status" value="1"/>
</dbReference>
<dbReference type="PANTHER" id="PTHR33908:SF3">
    <property type="entry name" value="UNDECAPRENYL PHOSPHATE-ALPHA-4-AMINO-4-DEOXY-L-ARABINOSE ARABINOSYL TRANSFERASE"/>
    <property type="match status" value="1"/>
</dbReference>
<feature type="transmembrane region" description="Helical" evidence="8">
    <location>
        <begin position="5"/>
        <end position="25"/>
    </location>
</feature>
<evidence type="ECO:0000259" key="9">
    <source>
        <dbReference type="Pfam" id="PF13231"/>
    </source>
</evidence>
<evidence type="ECO:0000256" key="8">
    <source>
        <dbReference type="SAM" id="Phobius"/>
    </source>
</evidence>
<dbReference type="PANTHER" id="PTHR33908">
    <property type="entry name" value="MANNOSYLTRANSFERASE YKCB-RELATED"/>
    <property type="match status" value="1"/>
</dbReference>
<feature type="transmembrane region" description="Helical" evidence="8">
    <location>
        <begin position="335"/>
        <end position="354"/>
    </location>
</feature>
<evidence type="ECO:0000256" key="4">
    <source>
        <dbReference type="ARBA" id="ARBA00022679"/>
    </source>
</evidence>
<dbReference type="EMBL" id="MEUA01000046">
    <property type="protein sequence ID" value="OGC13965.1"/>
    <property type="molecule type" value="Genomic_DNA"/>
</dbReference>
<keyword evidence="3" id="KW-0328">Glycosyltransferase</keyword>
<keyword evidence="4" id="KW-0808">Transferase</keyword>
<dbReference type="InterPro" id="IPR050297">
    <property type="entry name" value="LipidA_mod_glycosyltrf_83"/>
</dbReference>
<sequence>MKKILILVLISIFLFFFGLGIFSLWETDEVIYTQVAKEIIQTGDWITLHFQGSPWFIHPPMFMWLTALTGAFLGFSNFIARIWCSIFGLIGVVTVYYFGRLLHNEESGFYSALVLATSFQYILQSRIAIFDIPLIVLMLLAVFCFFKGYKEKKQRYYSLFYIFMGLAVFMKGPIGILLPVFIIILYLFIVGDALKVWKECHPIVGIIFAGIIGGWWYLVEYLINGQVFVDRVIGYYTVNRFAGIVESHTGSWYYYFPVIFLGFLPWSIFLFEGIYNLFKERKSAKENIFILLWIGIGFVFFSMAHTKLPGYIMSLYPYLALTVGILFATKKKMNYSFIALAFVSSLLILLIFPLTNATLLKEYTGLGFALVPMVFTMGGGGLIATILYFATKRPSYALYTIVLSMFIVVFIMVVYTTPIIEGFKANWH</sequence>
<keyword evidence="5 8" id="KW-0812">Transmembrane</keyword>